<evidence type="ECO:0000313" key="2">
    <source>
        <dbReference type="EMBL" id="BFO75457.1"/>
    </source>
</evidence>
<evidence type="ECO:0000256" key="1">
    <source>
        <dbReference type="SAM" id="Phobius"/>
    </source>
</evidence>
<name>A0AB33JB77_9BACT</name>
<feature type="transmembrane region" description="Helical" evidence="1">
    <location>
        <begin position="49"/>
        <end position="68"/>
    </location>
</feature>
<gene>
    <name evidence="2" type="ORF">GTC17259_05070</name>
</gene>
<keyword evidence="1" id="KW-0812">Transmembrane</keyword>
<keyword evidence="1" id="KW-0472">Membrane</keyword>
<sequence>MIKKGEIQKLLMNKEFDIHWSTHKKRLMGASPFHEEWNESKRMSTAGDWLLMAFPVIVFVAFVSSGLIKHELLNYVLGGVLCGIALVVSEFIKPYVTGKRSIGDIEKDAKEFYFKKYQETGRLP</sequence>
<feature type="transmembrane region" description="Helical" evidence="1">
    <location>
        <begin position="74"/>
        <end position="92"/>
    </location>
</feature>
<accession>A0AB33JB77</accession>
<reference evidence="2" key="1">
    <citation type="submission" date="2024-07" db="EMBL/GenBank/DDBJ databases">
        <title>Complete genome sequence of Prevotella sp. YM-2024 GTC17259.</title>
        <authorList>
            <person name="Hayashi M."/>
            <person name="Muto Y."/>
            <person name="Tanaka K."/>
            <person name="Niwa H."/>
        </authorList>
    </citation>
    <scope>NUCLEOTIDE SEQUENCE</scope>
    <source>
        <strain evidence="2">GTC17259</strain>
    </source>
</reference>
<dbReference type="AlphaFoldDB" id="A0AB33JB77"/>
<protein>
    <submittedName>
        <fullName evidence="2">Uncharacterized protein</fullName>
    </submittedName>
</protein>
<dbReference type="EMBL" id="AP035787">
    <property type="protein sequence ID" value="BFO75457.1"/>
    <property type="molecule type" value="Genomic_DNA"/>
</dbReference>
<keyword evidence="1" id="KW-1133">Transmembrane helix</keyword>
<organism evidence="2">
    <name type="scientific">Prevotella sp. GTC17259</name>
    <dbReference type="NCBI Taxonomy" id="3236795"/>
    <lineage>
        <taxon>Bacteria</taxon>
        <taxon>Pseudomonadati</taxon>
        <taxon>Bacteroidota</taxon>
        <taxon>Bacteroidia</taxon>
        <taxon>Bacteroidales</taxon>
        <taxon>Prevotellaceae</taxon>
        <taxon>Prevotella</taxon>
    </lineage>
</organism>
<proteinExistence type="predicted"/>